<keyword evidence="2" id="KW-1185">Reference proteome</keyword>
<dbReference type="NCBIfam" id="TIGR01560">
    <property type="entry name" value="put_DNA_pack"/>
    <property type="match status" value="1"/>
</dbReference>
<gene>
    <name evidence="1" type="ORF">CH341_10960</name>
</gene>
<accession>A0A327L141</accession>
<dbReference type="RefSeq" id="WP_111419077.1">
    <property type="nucleotide sequence ID" value="NZ_NPEX01000058.1"/>
</dbReference>
<evidence type="ECO:0008006" key="3">
    <source>
        <dbReference type="Google" id="ProtNLM"/>
    </source>
</evidence>
<dbReference type="Proteomes" id="UP000249130">
    <property type="component" value="Unassembled WGS sequence"/>
</dbReference>
<organism evidence="1 2">
    <name type="scientific">Rhodoplanes roseus</name>
    <dbReference type="NCBI Taxonomy" id="29409"/>
    <lineage>
        <taxon>Bacteria</taxon>
        <taxon>Pseudomonadati</taxon>
        <taxon>Pseudomonadota</taxon>
        <taxon>Alphaproteobacteria</taxon>
        <taxon>Hyphomicrobiales</taxon>
        <taxon>Nitrobacteraceae</taxon>
        <taxon>Rhodoplanes</taxon>
    </lineage>
</organism>
<dbReference type="CDD" id="cd08054">
    <property type="entry name" value="gp6"/>
    <property type="match status" value="1"/>
</dbReference>
<dbReference type="OrthoDB" id="7597216at2"/>
<dbReference type="Gene3D" id="1.10.3230.30">
    <property type="entry name" value="Phage gp6-like head-tail connector protein"/>
    <property type="match status" value="1"/>
</dbReference>
<dbReference type="Pfam" id="PF05135">
    <property type="entry name" value="Phage_connect_1"/>
    <property type="match status" value="1"/>
</dbReference>
<reference evidence="1 2" key="1">
    <citation type="submission" date="2017-07" db="EMBL/GenBank/DDBJ databases">
        <title>Draft Genome Sequences of Select Purple Nonsulfur Bacteria.</title>
        <authorList>
            <person name="Lasarre B."/>
            <person name="Mckinlay J.B."/>
        </authorList>
    </citation>
    <scope>NUCLEOTIDE SEQUENCE [LARGE SCALE GENOMIC DNA]</scope>
    <source>
        <strain evidence="1 2">DSM 5909</strain>
    </source>
</reference>
<evidence type="ECO:0000313" key="1">
    <source>
        <dbReference type="EMBL" id="RAI44097.1"/>
    </source>
</evidence>
<dbReference type="InterPro" id="IPR011738">
    <property type="entry name" value="Phage_CHP"/>
</dbReference>
<dbReference type="EMBL" id="NPEX01000058">
    <property type="protein sequence ID" value="RAI44097.1"/>
    <property type="molecule type" value="Genomic_DNA"/>
</dbReference>
<dbReference type="InterPro" id="IPR021146">
    <property type="entry name" value="Phage_gp6-like_head-tail"/>
</dbReference>
<comment type="caution">
    <text evidence="1">The sequence shown here is derived from an EMBL/GenBank/DDBJ whole genome shotgun (WGS) entry which is preliminary data.</text>
</comment>
<proteinExistence type="predicted"/>
<name>A0A327L141_9BRAD</name>
<dbReference type="InterPro" id="IPR006450">
    <property type="entry name" value="Phage_HK97_gp6-like"/>
</dbReference>
<sequence>MSSMLLAGPASEPLTLAEAKAYLRLDHDDDDALIAALITSARRLVETATRRALIAQTWRLVRDAWPAGGRLKVLPAPLRTVVAARVFDADGMPRPIDPSAFSLDVAAAPGVISVPLHAVPAPGLRIAGIAIDVSVGYGEDAAEVPAPLVQAVRLWLAHFYEHRGTEPVGAPPAVAALVSPFRVLAP</sequence>
<protein>
    <recommendedName>
        <fullName evidence="3">Phage gp6-like head-tail connector protein</fullName>
    </recommendedName>
</protein>
<dbReference type="AlphaFoldDB" id="A0A327L141"/>
<evidence type="ECO:0000313" key="2">
    <source>
        <dbReference type="Proteomes" id="UP000249130"/>
    </source>
</evidence>
<dbReference type="NCBIfam" id="TIGR02215">
    <property type="entry name" value="phage_chp_gp8"/>
    <property type="match status" value="1"/>
</dbReference>